<dbReference type="InterPro" id="IPR008160">
    <property type="entry name" value="Collagen"/>
</dbReference>
<proteinExistence type="predicted"/>
<dbReference type="PANTHER" id="PTHR24023">
    <property type="entry name" value="COLLAGEN ALPHA"/>
    <property type="match status" value="1"/>
</dbReference>
<keyword evidence="2" id="KW-0176">Collagen</keyword>
<evidence type="ECO:0000313" key="2">
    <source>
        <dbReference type="EMBL" id="AHH01894.1"/>
    </source>
</evidence>
<dbReference type="RefSeq" id="YP_009001229.1">
    <property type="nucleotide sequence ID" value="NC_023423.1"/>
</dbReference>
<sequence>MQIFIPDSFTRPYFDGRNPNGRGIVGPTGMTGPTGANGKDGCTGQTGASGTNGKDGCTGPTGSQGLVGPTGASGRDGFIGYTGPTGSQGPTGPAGRDGFTGYTGPTGSQGLVGPTGASGRDGVNGIDGFTGPTGPAGRDGVNGIDGSIGPTGPAGRDGNDGLIGPTGPAGVAGITLISGVWTPEFLQVVGFTGFTGLEGSYMRIGNFVMANWSMTVFPEATEGVLNATFKPPIFFGGPYELSSQQLKGFISVSADVDNSFSPLQVTRYEVCNEPGSFLDAYFSLHYNSLPRAQPFTIGCGFQYYVLN</sequence>
<organism evidence="2 3">
    <name type="scientific">Pithovirus sibericum</name>
    <dbReference type="NCBI Taxonomy" id="1450746"/>
    <lineage>
        <taxon>Viruses</taxon>
        <taxon>Pithoviruses</taxon>
        <taxon>Orthopithovirinae</taxon>
        <taxon>Alphapithovirus</taxon>
        <taxon>Alphapithovirus sibericum</taxon>
    </lineage>
</organism>
<dbReference type="GeneID" id="18266355"/>
<name>W5S5F0_9VIRU</name>
<dbReference type="PANTHER" id="PTHR24023:SF1095">
    <property type="entry name" value="EGF-LIKE DOMAIN-CONTAINING PROTEIN"/>
    <property type="match status" value="1"/>
</dbReference>
<dbReference type="GO" id="GO:0030198">
    <property type="term" value="P:extracellular matrix organization"/>
    <property type="evidence" value="ECO:0007669"/>
    <property type="project" value="TreeGrafter"/>
</dbReference>
<dbReference type="GO" id="GO:0005615">
    <property type="term" value="C:extracellular space"/>
    <property type="evidence" value="ECO:0007669"/>
    <property type="project" value="TreeGrafter"/>
</dbReference>
<evidence type="ECO:0000256" key="1">
    <source>
        <dbReference type="SAM" id="MobiDB-lite"/>
    </source>
</evidence>
<feature type="compositionally biased region" description="Low complexity" evidence="1">
    <location>
        <begin position="81"/>
        <end position="94"/>
    </location>
</feature>
<gene>
    <name evidence="2" type="ORF">pv_327</name>
</gene>
<accession>W5S5F0</accession>
<feature type="region of interest" description="Disordered" evidence="1">
    <location>
        <begin position="1"/>
        <end position="120"/>
    </location>
</feature>
<reference evidence="2 3" key="1">
    <citation type="journal article" date="2014" name="Proc. Natl. Acad. Sci. U.S.A.">
        <title>Thirty-thousand-year-old distant relative of giant icosahedral DNA viruses with a pandoravirus morphology.</title>
        <authorList>
            <person name="Legendre M."/>
            <person name="Bartoli J."/>
            <person name="Shmakova L."/>
            <person name="Jeudy S."/>
            <person name="Labadie K."/>
            <person name="Adrait A."/>
            <person name="Lescot M."/>
            <person name="Poirot O."/>
            <person name="Bertaux L."/>
            <person name="Bruley C."/>
            <person name="Coute Y."/>
            <person name="Rivkina E."/>
            <person name="Abergel C."/>
            <person name="Claverie J.M."/>
        </authorList>
    </citation>
    <scope>NUCLEOTIDE SEQUENCE [LARGE SCALE GENOMIC DNA]</scope>
    <source>
        <strain evidence="2">P1084-T</strain>
    </source>
</reference>
<dbReference type="KEGG" id="vg:18266355"/>
<dbReference type="EMBL" id="KF740664">
    <property type="protein sequence ID" value="AHH01894.1"/>
    <property type="molecule type" value="Genomic_DNA"/>
</dbReference>
<dbReference type="GO" id="GO:0031012">
    <property type="term" value="C:extracellular matrix"/>
    <property type="evidence" value="ECO:0007669"/>
    <property type="project" value="TreeGrafter"/>
</dbReference>
<feature type="compositionally biased region" description="Polar residues" evidence="1">
    <location>
        <begin position="43"/>
        <end position="52"/>
    </location>
</feature>
<evidence type="ECO:0000313" key="3">
    <source>
        <dbReference type="Proteomes" id="UP000202176"/>
    </source>
</evidence>
<dbReference type="Pfam" id="PF01391">
    <property type="entry name" value="Collagen"/>
    <property type="match status" value="2"/>
</dbReference>
<dbReference type="InterPro" id="IPR050149">
    <property type="entry name" value="Collagen_superfamily"/>
</dbReference>
<dbReference type="Proteomes" id="UP000202176">
    <property type="component" value="Segment"/>
</dbReference>
<protein>
    <submittedName>
        <fullName evidence="2">Collagen triple helix repeat protein</fullName>
    </submittedName>
</protein>
<dbReference type="GO" id="GO:0030020">
    <property type="term" value="F:extracellular matrix structural constituent conferring tensile strength"/>
    <property type="evidence" value="ECO:0007669"/>
    <property type="project" value="TreeGrafter"/>
</dbReference>
<keyword evidence="3" id="KW-1185">Reference proteome</keyword>